<dbReference type="PANTHER" id="PTHR14379">
    <property type="entry name" value="LIMKAIN B LKAP"/>
    <property type="match status" value="1"/>
</dbReference>
<reference evidence="3 4" key="1">
    <citation type="journal article" date="2024" name="Plant J.">
        <title>Genome sequences and population genomics reveal climatic adaptation and genomic divergence between two closely related sweetgum species.</title>
        <authorList>
            <person name="Xu W.Q."/>
            <person name="Ren C.Q."/>
            <person name="Zhang X.Y."/>
            <person name="Comes H.P."/>
            <person name="Liu X.H."/>
            <person name="Li Y.G."/>
            <person name="Kettle C.J."/>
            <person name="Jalonen R."/>
            <person name="Gaisberger H."/>
            <person name="Ma Y.Z."/>
            <person name="Qiu Y.X."/>
        </authorList>
    </citation>
    <scope>NUCLEOTIDE SEQUENCE [LARGE SCALE GENOMIC DNA]</scope>
    <source>
        <strain evidence="3">Hangzhou</strain>
    </source>
</reference>
<proteinExistence type="predicted"/>
<dbReference type="Proteomes" id="UP001415857">
    <property type="component" value="Unassembled WGS sequence"/>
</dbReference>
<feature type="domain" description="HTH OST-type" evidence="2">
    <location>
        <begin position="262"/>
        <end position="334"/>
    </location>
</feature>
<feature type="region of interest" description="Disordered" evidence="1">
    <location>
        <begin position="857"/>
        <end position="969"/>
    </location>
</feature>
<dbReference type="Pfam" id="PF12872">
    <property type="entry name" value="OST-HTH"/>
    <property type="match status" value="2"/>
</dbReference>
<dbReference type="EMBL" id="JBBPBK010000013">
    <property type="protein sequence ID" value="KAK9271706.1"/>
    <property type="molecule type" value="Genomic_DNA"/>
</dbReference>
<dbReference type="InterPro" id="IPR021139">
    <property type="entry name" value="NYN"/>
</dbReference>
<organism evidence="3 4">
    <name type="scientific">Liquidambar formosana</name>
    <name type="common">Formosan gum</name>
    <dbReference type="NCBI Taxonomy" id="63359"/>
    <lineage>
        <taxon>Eukaryota</taxon>
        <taxon>Viridiplantae</taxon>
        <taxon>Streptophyta</taxon>
        <taxon>Embryophyta</taxon>
        <taxon>Tracheophyta</taxon>
        <taxon>Spermatophyta</taxon>
        <taxon>Magnoliopsida</taxon>
        <taxon>eudicotyledons</taxon>
        <taxon>Gunneridae</taxon>
        <taxon>Pentapetalae</taxon>
        <taxon>Saxifragales</taxon>
        <taxon>Altingiaceae</taxon>
        <taxon>Liquidambar</taxon>
    </lineage>
</organism>
<feature type="compositionally biased region" description="Acidic residues" evidence="1">
    <location>
        <begin position="860"/>
        <end position="870"/>
    </location>
</feature>
<dbReference type="Pfam" id="PF01936">
    <property type="entry name" value="NYN"/>
    <property type="match status" value="1"/>
</dbReference>
<feature type="region of interest" description="Disordered" evidence="1">
    <location>
        <begin position="535"/>
        <end position="557"/>
    </location>
</feature>
<feature type="compositionally biased region" description="Polar residues" evidence="1">
    <location>
        <begin position="929"/>
        <end position="939"/>
    </location>
</feature>
<dbReference type="AlphaFoldDB" id="A0AAP0NGD6"/>
<evidence type="ECO:0000313" key="3">
    <source>
        <dbReference type="EMBL" id="KAK9271706.1"/>
    </source>
</evidence>
<dbReference type="PROSITE" id="PS51644">
    <property type="entry name" value="HTH_OST"/>
    <property type="match status" value="2"/>
</dbReference>
<feature type="region of interest" description="Disordered" evidence="1">
    <location>
        <begin position="792"/>
        <end position="819"/>
    </location>
</feature>
<gene>
    <name evidence="3" type="ORF">L1049_002069</name>
</gene>
<dbReference type="GO" id="GO:0005777">
    <property type="term" value="C:peroxisome"/>
    <property type="evidence" value="ECO:0007669"/>
    <property type="project" value="InterPro"/>
</dbReference>
<feature type="compositionally biased region" description="Basic and acidic residues" evidence="1">
    <location>
        <begin position="466"/>
        <end position="478"/>
    </location>
</feature>
<feature type="region of interest" description="Disordered" evidence="1">
    <location>
        <begin position="446"/>
        <end position="519"/>
    </location>
</feature>
<dbReference type="Gene3D" id="3.30.420.610">
    <property type="entry name" value="LOTUS domain-like"/>
    <property type="match status" value="2"/>
</dbReference>
<accession>A0AAP0NGD6</accession>
<dbReference type="InterPro" id="IPR041966">
    <property type="entry name" value="LOTUS-like"/>
</dbReference>
<feature type="domain" description="HTH OST-type" evidence="2">
    <location>
        <begin position="709"/>
        <end position="783"/>
    </location>
</feature>
<evidence type="ECO:0000313" key="4">
    <source>
        <dbReference type="Proteomes" id="UP001415857"/>
    </source>
</evidence>
<feature type="compositionally biased region" description="Basic and acidic residues" evidence="1">
    <location>
        <begin position="903"/>
        <end position="913"/>
    </location>
</feature>
<feature type="compositionally biased region" description="Polar residues" evidence="1">
    <location>
        <begin position="508"/>
        <end position="519"/>
    </location>
</feature>
<dbReference type="Gene3D" id="3.40.50.1010">
    <property type="entry name" value="5'-nuclease"/>
    <property type="match status" value="1"/>
</dbReference>
<evidence type="ECO:0000259" key="2">
    <source>
        <dbReference type="PROSITE" id="PS51644"/>
    </source>
</evidence>
<evidence type="ECO:0000256" key="1">
    <source>
        <dbReference type="SAM" id="MobiDB-lite"/>
    </source>
</evidence>
<dbReference type="Pfam" id="PF14418">
    <property type="entry name" value="OHA"/>
    <property type="match status" value="1"/>
</dbReference>
<comment type="caution">
    <text evidence="3">The sequence shown here is derived from an EMBL/GenBank/DDBJ whole genome shotgun (WGS) entry which is preliminary data.</text>
</comment>
<dbReference type="GO" id="GO:0004540">
    <property type="term" value="F:RNA nuclease activity"/>
    <property type="evidence" value="ECO:0007669"/>
    <property type="project" value="InterPro"/>
</dbReference>
<protein>
    <recommendedName>
        <fullName evidence="2">HTH OST-type domain-containing protein</fullName>
    </recommendedName>
</protein>
<feature type="region of interest" description="Disordered" evidence="1">
    <location>
        <begin position="355"/>
        <end position="403"/>
    </location>
</feature>
<sequence length="988" mass="109213">MKPLSPRTIFFLFSPHPSPSSSFLSLQISHFSSSSHPPNPSSYGSSFIRRHEEESKNVRVSVWWDFENCSIPVGANVFRVAHYISAAVRANGIKGPINITAFGDIFQLSRSNQEALSSTGINLTHIPQGGKNSADRSLLVDLMYWVSQNPPPAHLFLISGDRDFASILHRLRMNNYNILLASRESAPGVLCSAASIMWHWNALVRGENLTGKHFNQPPDGPYGSWYGHYKVPLEDPFSQIEQPTCSQAELSEPGSEVNPRPVPKTVLKVIRHIVNLYPKGISITDLRSELSKSYVSIDKDLYGYKKFSRFLLSMPQILKLQAIGDGQFVVHGIIPKVPEPVELCPGISTVPVSNNGVQDFTKTPKSNREDRTKAVNGNSSLPQFPEVNVEEPPTKVQDPLSPGKNFEKVINAHITEGNLSRVEEQDSASKVGSLKKIWRKWFYGDDGASGKKSQSIPEECSTFGDSSEKTKSDEESVKSRSQSAHSVGTASLSSPSNDSVLEDETSRSSESYGDKSGTTPGFFSQIINWCKFWSGEPSPDAPGDQPNEGLNQINGQPGKHEIFSMDSFWSDMESFIDTTKGSVLVSQAKTRLHMAQNLQKEGPLVLRSLKESDLLLLVDLLIADKKWVEECPSQNLPFKLTRPIRKSNCLGHPRGSNGLRSIFLGTPSQSDLQKLPEHDREKRYQNLSHSGVSMPSINKKPLDRSRNEILADCQKLVDEILKEYPEGFNMASIRKMFLQRYGYSLDLQKLGYLKLASLLQTMPGVKIEYTHILPSGKVPKDSSLQKAVPIMEENASGMVTNSDNGLSDASSKDDYLDSPWEELGPVAGATSNKYEKESLLSTIAKEDMVRQMHLDYEPSLSDDDSSDSEGETPSLTGSEGQGKPIMNQEDSSLLQILDSWYSSKEDSNRRDGSENVDGMVDCSRDTVKPSGSSGVSIKSETPAANYERKQRPPKSYTFVSDYGGENKDKLIDGILGSLKKPGDSRMQA</sequence>
<dbReference type="InterPro" id="IPR024768">
    <property type="entry name" value="Marf1"/>
</dbReference>
<feature type="compositionally biased region" description="Polar residues" evidence="1">
    <location>
        <begin position="797"/>
        <end position="809"/>
    </location>
</feature>
<dbReference type="InterPro" id="IPR025605">
    <property type="entry name" value="OST-HTH/LOTUS_dom"/>
</dbReference>
<dbReference type="PANTHER" id="PTHR14379:SF6">
    <property type="entry name" value="EMB|CAB71880.1"/>
    <property type="match status" value="1"/>
</dbReference>
<dbReference type="CDD" id="cd08824">
    <property type="entry name" value="LOTUS"/>
    <property type="match status" value="2"/>
</dbReference>
<keyword evidence="4" id="KW-1185">Reference proteome</keyword>
<dbReference type="InterPro" id="IPR025677">
    <property type="entry name" value="OST-HTH-assoc_dom"/>
</dbReference>
<feature type="compositionally biased region" description="Polar residues" evidence="1">
    <location>
        <begin position="480"/>
        <end position="499"/>
    </location>
</feature>
<feature type="compositionally biased region" description="Polar residues" evidence="1">
    <location>
        <begin position="355"/>
        <end position="364"/>
    </location>
</feature>
<name>A0AAP0NGD6_LIQFO</name>
<dbReference type="GO" id="GO:0010468">
    <property type="term" value="P:regulation of gene expression"/>
    <property type="evidence" value="ECO:0007669"/>
    <property type="project" value="InterPro"/>
</dbReference>
<dbReference type="CDD" id="cd10910">
    <property type="entry name" value="PIN_limkain_b1_N_like"/>
    <property type="match status" value="1"/>
</dbReference>